<dbReference type="Gene3D" id="1.10.10.60">
    <property type="entry name" value="Homeodomain-like"/>
    <property type="match status" value="1"/>
</dbReference>
<dbReference type="GO" id="GO:0003677">
    <property type="term" value="F:DNA binding"/>
    <property type="evidence" value="ECO:0007669"/>
    <property type="project" value="InterPro"/>
</dbReference>
<dbReference type="STRING" id="1123501.Wenmar_01253"/>
<reference evidence="2 3" key="1">
    <citation type="submission" date="2013-01" db="EMBL/GenBank/DDBJ databases">
        <authorList>
            <person name="Fiebig A."/>
            <person name="Goeker M."/>
            <person name="Klenk H.-P.P."/>
        </authorList>
    </citation>
    <scope>NUCLEOTIDE SEQUENCE [LARGE SCALE GENOMIC DNA]</scope>
    <source>
        <strain evidence="2 3">DSM 24838</strain>
    </source>
</reference>
<dbReference type="PANTHER" id="PTHR33215:SF13">
    <property type="entry name" value="PROTEIN DISTAL ANTENNA"/>
    <property type="match status" value="1"/>
</dbReference>
<evidence type="ECO:0000313" key="3">
    <source>
        <dbReference type="Proteomes" id="UP000035100"/>
    </source>
</evidence>
<dbReference type="PANTHER" id="PTHR33215">
    <property type="entry name" value="PROTEIN DISTAL ANTENNA"/>
    <property type="match status" value="1"/>
</dbReference>
<evidence type="ECO:0000256" key="1">
    <source>
        <dbReference type="SAM" id="Coils"/>
    </source>
</evidence>
<accession>A0A0D0Q6P9</accession>
<proteinExistence type="predicted"/>
<keyword evidence="1" id="KW-0175">Coiled coil</keyword>
<dbReference type="Pfam" id="PF01527">
    <property type="entry name" value="HTH_Tnp_1"/>
    <property type="match status" value="1"/>
</dbReference>
<dbReference type="InterPro" id="IPR009057">
    <property type="entry name" value="Homeodomain-like_sf"/>
</dbReference>
<feature type="coiled-coil region" evidence="1">
    <location>
        <begin position="69"/>
        <end position="96"/>
    </location>
</feature>
<dbReference type="GO" id="GO:0006313">
    <property type="term" value="P:DNA transposition"/>
    <property type="evidence" value="ECO:0007669"/>
    <property type="project" value="InterPro"/>
</dbReference>
<organism evidence="2 3">
    <name type="scientific">Wenxinia marina DSM 24838</name>
    <dbReference type="NCBI Taxonomy" id="1123501"/>
    <lineage>
        <taxon>Bacteria</taxon>
        <taxon>Pseudomonadati</taxon>
        <taxon>Pseudomonadota</taxon>
        <taxon>Alphaproteobacteria</taxon>
        <taxon>Rhodobacterales</taxon>
        <taxon>Roseobacteraceae</taxon>
        <taxon>Wenxinia</taxon>
    </lineage>
</organism>
<dbReference type="InterPro" id="IPR051839">
    <property type="entry name" value="RD_transcriptional_regulator"/>
</dbReference>
<dbReference type="SUPFAM" id="SSF46689">
    <property type="entry name" value="Homeodomain-like"/>
    <property type="match status" value="1"/>
</dbReference>
<name>A0A0D0Q6P9_9RHOB</name>
<dbReference type="InterPro" id="IPR002514">
    <property type="entry name" value="Transposase_8"/>
</dbReference>
<dbReference type="GO" id="GO:0004803">
    <property type="term" value="F:transposase activity"/>
    <property type="evidence" value="ECO:0007669"/>
    <property type="project" value="InterPro"/>
</dbReference>
<dbReference type="AlphaFoldDB" id="A0A0D0Q6P9"/>
<gene>
    <name evidence="2" type="ORF">Wenmar_01253</name>
</gene>
<keyword evidence="3" id="KW-1185">Reference proteome</keyword>
<dbReference type="PATRIC" id="fig|1123501.6.peg.1336"/>
<evidence type="ECO:0000313" key="2">
    <source>
        <dbReference type="EMBL" id="KIQ70109.1"/>
    </source>
</evidence>
<dbReference type="Proteomes" id="UP000035100">
    <property type="component" value="Unassembled WGS sequence"/>
</dbReference>
<dbReference type="EMBL" id="AONG01000007">
    <property type="protein sequence ID" value="KIQ70109.1"/>
    <property type="molecule type" value="Genomic_DNA"/>
</dbReference>
<comment type="caution">
    <text evidence="2">The sequence shown here is derived from an EMBL/GenBank/DDBJ whole genome shotgun (WGS) entry which is preliminary data.</text>
</comment>
<sequence>MENKMRRHFPDAFKREAVDGARTSGLTIIQVADELGLHETVLRRWISRFDPLETGPARRPITQAQGPSPADLAAENARLKRELQRAEMERDILKKAALIFGKGSR</sequence>
<protein>
    <submittedName>
        <fullName evidence="2">Transposase</fullName>
    </submittedName>
</protein>